<dbReference type="EC" id="3.1.11.6" evidence="6"/>
<dbReference type="Gene3D" id="1.10.287.1040">
    <property type="entry name" value="Exonuclease VII, small subunit"/>
    <property type="match status" value="1"/>
</dbReference>
<evidence type="ECO:0000256" key="4">
    <source>
        <dbReference type="ARBA" id="ARBA00022801"/>
    </source>
</evidence>
<sequence>MSKKQANPQQFEQMIAELETIVQQLEQGDLSLDDALAQFERGIALTRASQQQLQAAEQKVQILLQPNAQEQLTPFASPAGE</sequence>
<dbReference type="GO" id="GO:0009318">
    <property type="term" value="C:exodeoxyribonuclease VII complex"/>
    <property type="evidence" value="ECO:0007669"/>
    <property type="project" value="UniProtKB-UniRule"/>
</dbReference>
<dbReference type="GO" id="GO:0008855">
    <property type="term" value="F:exodeoxyribonuclease VII activity"/>
    <property type="evidence" value="ECO:0007669"/>
    <property type="project" value="UniProtKB-UniRule"/>
</dbReference>
<dbReference type="Proteomes" id="UP000283077">
    <property type="component" value="Unassembled WGS sequence"/>
</dbReference>
<dbReference type="NCBIfam" id="NF002137">
    <property type="entry name" value="PRK00977.1-1"/>
    <property type="match status" value="1"/>
</dbReference>
<dbReference type="SUPFAM" id="SSF116842">
    <property type="entry name" value="XseB-like"/>
    <property type="match status" value="1"/>
</dbReference>
<dbReference type="GO" id="GO:0005829">
    <property type="term" value="C:cytosol"/>
    <property type="evidence" value="ECO:0007669"/>
    <property type="project" value="TreeGrafter"/>
</dbReference>
<reference evidence="7 8" key="1">
    <citation type="submission" date="2019-01" db="EMBL/GenBank/DDBJ databases">
        <authorList>
            <person name="Chen W.-M."/>
        </authorList>
    </citation>
    <scope>NUCLEOTIDE SEQUENCE [LARGE SCALE GENOMIC DNA]</scope>
    <source>
        <strain evidence="7 8">KYPC3</strain>
    </source>
</reference>
<keyword evidence="2 6" id="KW-0963">Cytoplasm</keyword>
<dbReference type="PIRSF" id="PIRSF006488">
    <property type="entry name" value="Exonuc_VII_S"/>
    <property type="match status" value="1"/>
</dbReference>
<dbReference type="Pfam" id="PF02609">
    <property type="entry name" value="Exonuc_VII_S"/>
    <property type="match status" value="1"/>
</dbReference>
<evidence type="ECO:0000256" key="3">
    <source>
        <dbReference type="ARBA" id="ARBA00022722"/>
    </source>
</evidence>
<dbReference type="InterPro" id="IPR037004">
    <property type="entry name" value="Exonuc_VII_ssu_sf"/>
</dbReference>
<name>A0A437QRS3_9GAMM</name>
<evidence type="ECO:0000256" key="6">
    <source>
        <dbReference type="HAMAP-Rule" id="MF_00337"/>
    </source>
</evidence>
<dbReference type="RefSeq" id="WP_127699216.1">
    <property type="nucleotide sequence ID" value="NZ_SACS01000011.1"/>
</dbReference>
<comment type="function">
    <text evidence="6">Bidirectionally degrades single-stranded DNA into large acid-insoluble oligonucleotides, which are then degraded further into small acid-soluble oligonucleotides.</text>
</comment>
<comment type="similarity">
    <text evidence="1 6">Belongs to the XseB family.</text>
</comment>
<accession>A0A437QRS3</accession>
<proteinExistence type="inferred from homology"/>
<keyword evidence="4 6" id="KW-0378">Hydrolase</keyword>
<dbReference type="GO" id="GO:0006308">
    <property type="term" value="P:DNA catabolic process"/>
    <property type="evidence" value="ECO:0007669"/>
    <property type="project" value="UniProtKB-UniRule"/>
</dbReference>
<keyword evidence="8" id="KW-1185">Reference proteome</keyword>
<evidence type="ECO:0000313" key="8">
    <source>
        <dbReference type="Proteomes" id="UP000283077"/>
    </source>
</evidence>
<dbReference type="AlphaFoldDB" id="A0A437QRS3"/>
<comment type="subunit">
    <text evidence="6">Heterooligomer composed of large and small subunits.</text>
</comment>
<evidence type="ECO:0000256" key="1">
    <source>
        <dbReference type="ARBA" id="ARBA00009998"/>
    </source>
</evidence>
<dbReference type="NCBIfam" id="TIGR01280">
    <property type="entry name" value="xseB"/>
    <property type="match status" value="1"/>
</dbReference>
<dbReference type="NCBIfam" id="NF002140">
    <property type="entry name" value="PRK00977.1-4"/>
    <property type="match status" value="1"/>
</dbReference>
<organism evidence="7 8">
    <name type="scientific">Rheinheimera riviphila</name>
    <dbReference type="NCBI Taxonomy" id="1834037"/>
    <lineage>
        <taxon>Bacteria</taxon>
        <taxon>Pseudomonadati</taxon>
        <taxon>Pseudomonadota</taxon>
        <taxon>Gammaproteobacteria</taxon>
        <taxon>Chromatiales</taxon>
        <taxon>Chromatiaceae</taxon>
        <taxon>Rheinheimera</taxon>
    </lineage>
</organism>
<gene>
    <name evidence="6" type="primary">xseB</name>
    <name evidence="7" type="ORF">EOE67_11465</name>
</gene>
<dbReference type="PANTHER" id="PTHR34137">
    <property type="entry name" value="EXODEOXYRIBONUCLEASE 7 SMALL SUBUNIT"/>
    <property type="match status" value="1"/>
</dbReference>
<dbReference type="InterPro" id="IPR003761">
    <property type="entry name" value="Exonuc_VII_S"/>
</dbReference>
<evidence type="ECO:0000313" key="7">
    <source>
        <dbReference type="EMBL" id="RVU37204.1"/>
    </source>
</evidence>
<protein>
    <recommendedName>
        <fullName evidence="6">Exodeoxyribonuclease 7 small subunit</fullName>
        <ecNumber evidence="6">3.1.11.6</ecNumber>
    </recommendedName>
    <alternativeName>
        <fullName evidence="6">Exodeoxyribonuclease VII small subunit</fullName>
        <shortName evidence="6">Exonuclease VII small subunit</shortName>
    </alternativeName>
</protein>
<comment type="catalytic activity">
    <reaction evidence="6">
        <text>Exonucleolytic cleavage in either 5'- to 3'- or 3'- to 5'-direction to yield nucleoside 5'-phosphates.</text>
        <dbReference type="EC" id="3.1.11.6"/>
    </reaction>
</comment>
<dbReference type="EMBL" id="SACS01000011">
    <property type="protein sequence ID" value="RVU37204.1"/>
    <property type="molecule type" value="Genomic_DNA"/>
</dbReference>
<dbReference type="HAMAP" id="MF_00337">
    <property type="entry name" value="Exonuc_7_S"/>
    <property type="match status" value="1"/>
</dbReference>
<keyword evidence="5 6" id="KW-0269">Exonuclease</keyword>
<evidence type="ECO:0000256" key="2">
    <source>
        <dbReference type="ARBA" id="ARBA00022490"/>
    </source>
</evidence>
<comment type="caution">
    <text evidence="7">The sequence shown here is derived from an EMBL/GenBank/DDBJ whole genome shotgun (WGS) entry which is preliminary data.</text>
</comment>
<comment type="subcellular location">
    <subcellularLocation>
        <location evidence="6">Cytoplasm</location>
    </subcellularLocation>
</comment>
<dbReference type="PANTHER" id="PTHR34137:SF1">
    <property type="entry name" value="EXODEOXYRIBONUCLEASE 7 SMALL SUBUNIT"/>
    <property type="match status" value="1"/>
</dbReference>
<evidence type="ECO:0000256" key="5">
    <source>
        <dbReference type="ARBA" id="ARBA00022839"/>
    </source>
</evidence>
<keyword evidence="3 6" id="KW-0540">Nuclease</keyword>
<dbReference type="OrthoDB" id="9801128at2"/>